<dbReference type="Pfam" id="PF03781">
    <property type="entry name" value="FGE-sulfatase"/>
    <property type="match status" value="1"/>
</dbReference>
<dbReference type="RefSeq" id="WP_420906383.1">
    <property type="nucleotide sequence ID" value="NZ_BAAFGK010000005.1"/>
</dbReference>
<feature type="chain" id="PRO_5045865287" evidence="2">
    <location>
        <begin position="22"/>
        <end position="263"/>
    </location>
</feature>
<comment type="caution">
    <text evidence="4">The sequence shown here is derived from an EMBL/GenBank/DDBJ whole genome shotgun (WGS) entry which is preliminary data.</text>
</comment>
<dbReference type="GO" id="GO:0120147">
    <property type="term" value="F:formylglycine-generating oxidase activity"/>
    <property type="evidence" value="ECO:0007669"/>
    <property type="project" value="UniProtKB-EC"/>
</dbReference>
<dbReference type="InterPro" id="IPR051043">
    <property type="entry name" value="Sulfatase_Mod_Factor_Kinase"/>
</dbReference>
<feature type="region of interest" description="Disordered" evidence="1">
    <location>
        <begin position="209"/>
        <end position="230"/>
    </location>
</feature>
<dbReference type="Proteomes" id="UP001628193">
    <property type="component" value="Unassembled WGS sequence"/>
</dbReference>
<sequence length="263" mass="29733">MNQTAMIVVAALGLVPGVAMAETPEVITNSIGMEMIRVPAGTFLMGSDKHFDTEAGDSEQPRHKVTISRPFCLGKYEVTQEQWTAVMKENPSEFKGRTLPVQEVSWNMTQQFIKKINELEKSSDYRLPTEAEWEYAARAGTNTIRHWGDGEREMLQYAWHGDAEGKTGGKPHPVGQLQPNAWGFHDMLGNVWEWVEDRYKDDGYYARSPEVDPKGPEQGPALRIHRGGGWHDDPEHIRSAIRFYFGQSGRNNSLGFRLARNCP</sequence>
<accession>A0ABQ0CCN8</accession>
<organism evidence="4 5">
    <name type="scientific">Candidatus Magnetaquiglobus chichijimensis</name>
    <dbReference type="NCBI Taxonomy" id="3141448"/>
    <lineage>
        <taxon>Bacteria</taxon>
        <taxon>Pseudomonadati</taxon>
        <taxon>Pseudomonadota</taxon>
        <taxon>Magnetococcia</taxon>
        <taxon>Magnetococcales</taxon>
        <taxon>Candidatus Magnetaquicoccaceae</taxon>
        <taxon>Candidatus Magnetaquiglobus</taxon>
    </lineage>
</organism>
<keyword evidence="2" id="KW-0732">Signal</keyword>
<evidence type="ECO:0000313" key="5">
    <source>
        <dbReference type="Proteomes" id="UP001628193"/>
    </source>
</evidence>
<dbReference type="InterPro" id="IPR005532">
    <property type="entry name" value="SUMF_dom"/>
</dbReference>
<evidence type="ECO:0000256" key="1">
    <source>
        <dbReference type="SAM" id="MobiDB-lite"/>
    </source>
</evidence>
<reference evidence="4 5" key="1">
    <citation type="submission" date="2024-05" db="EMBL/GenBank/DDBJ databases">
        <authorList>
            <consortium name="Candidatus Magnetaquicoccaceae bacterium FCR-1 genome sequencing consortium"/>
            <person name="Shimoshige H."/>
            <person name="Shimamura S."/>
            <person name="Taoka A."/>
            <person name="Kobayashi H."/>
            <person name="Maekawa T."/>
        </authorList>
    </citation>
    <scope>NUCLEOTIDE SEQUENCE [LARGE SCALE GENOMIC DNA]</scope>
    <source>
        <strain evidence="4 5">FCR-1</strain>
    </source>
</reference>
<dbReference type="PANTHER" id="PTHR23150">
    <property type="entry name" value="SULFATASE MODIFYING FACTOR 1, 2"/>
    <property type="match status" value="1"/>
</dbReference>
<feature type="domain" description="Sulfatase-modifying factor enzyme-like" evidence="3">
    <location>
        <begin position="34"/>
        <end position="260"/>
    </location>
</feature>
<dbReference type="SUPFAM" id="SSF56436">
    <property type="entry name" value="C-type lectin-like"/>
    <property type="match status" value="1"/>
</dbReference>
<protein>
    <submittedName>
        <fullName evidence="4">Formylglycine-generating enzyme</fullName>
        <ecNumber evidence="4">1.8.3.7</ecNumber>
    </submittedName>
</protein>
<dbReference type="Gene3D" id="3.90.1580.10">
    <property type="entry name" value="paralog of FGE (formylglycine-generating enzyme)"/>
    <property type="match status" value="1"/>
</dbReference>
<dbReference type="EC" id="1.8.3.7" evidence="4"/>
<reference evidence="4 5" key="2">
    <citation type="submission" date="2024-09" db="EMBL/GenBank/DDBJ databases">
        <title>Draft genome sequence of Candidatus Magnetaquicoccaceae bacterium FCR-1.</title>
        <authorList>
            <person name="Shimoshige H."/>
            <person name="Shimamura S."/>
            <person name="Taoka A."/>
            <person name="Kobayashi H."/>
            <person name="Maekawa T."/>
        </authorList>
    </citation>
    <scope>NUCLEOTIDE SEQUENCE [LARGE SCALE GENOMIC DNA]</scope>
    <source>
        <strain evidence="4 5">FCR-1</strain>
    </source>
</reference>
<name>A0ABQ0CCN8_9PROT</name>
<keyword evidence="5" id="KW-1185">Reference proteome</keyword>
<dbReference type="EMBL" id="BAAFGK010000005">
    <property type="protein sequence ID" value="GAB0058662.1"/>
    <property type="molecule type" value="Genomic_DNA"/>
</dbReference>
<evidence type="ECO:0000256" key="2">
    <source>
        <dbReference type="SAM" id="SignalP"/>
    </source>
</evidence>
<proteinExistence type="predicted"/>
<dbReference type="InterPro" id="IPR042095">
    <property type="entry name" value="SUMF_sf"/>
</dbReference>
<gene>
    <name evidence="4" type="ORF">SIID45300_03015</name>
</gene>
<dbReference type="InterPro" id="IPR016187">
    <property type="entry name" value="CTDL_fold"/>
</dbReference>
<dbReference type="PANTHER" id="PTHR23150:SF19">
    <property type="entry name" value="FORMYLGLYCINE-GENERATING ENZYME"/>
    <property type="match status" value="1"/>
</dbReference>
<evidence type="ECO:0000313" key="4">
    <source>
        <dbReference type="EMBL" id="GAB0058662.1"/>
    </source>
</evidence>
<keyword evidence="4" id="KW-0560">Oxidoreductase</keyword>
<feature type="signal peptide" evidence="2">
    <location>
        <begin position="1"/>
        <end position="21"/>
    </location>
</feature>
<evidence type="ECO:0000259" key="3">
    <source>
        <dbReference type="Pfam" id="PF03781"/>
    </source>
</evidence>